<reference evidence="2 3" key="1">
    <citation type="journal article" date="2018" name="PLoS Genet.">
        <title>Population sequencing reveals clonal diversity and ancestral inbreeding in the grapevine cultivar Chardonnay.</title>
        <authorList>
            <person name="Roach M.J."/>
            <person name="Johnson D.L."/>
            <person name="Bohlmann J."/>
            <person name="van Vuuren H.J."/>
            <person name="Jones S.J."/>
            <person name="Pretorius I.S."/>
            <person name="Schmidt S.A."/>
            <person name="Borneman A.R."/>
        </authorList>
    </citation>
    <scope>NUCLEOTIDE SEQUENCE [LARGE SCALE GENOMIC DNA]</scope>
    <source>
        <strain evidence="3">cv. Chardonnay</strain>
        <tissue evidence="2">Leaf</tissue>
    </source>
</reference>
<dbReference type="InterPro" id="IPR006564">
    <property type="entry name" value="Znf_PMZ"/>
</dbReference>
<dbReference type="PANTHER" id="PTHR31973:SF195">
    <property type="entry name" value="MUDR FAMILY TRANSPOSASE"/>
    <property type="match status" value="1"/>
</dbReference>
<evidence type="ECO:0000259" key="1">
    <source>
        <dbReference type="SMART" id="SM00575"/>
    </source>
</evidence>
<dbReference type="AlphaFoldDB" id="A0A438GQ97"/>
<dbReference type="GO" id="GO:0008270">
    <property type="term" value="F:zinc ion binding"/>
    <property type="evidence" value="ECO:0007669"/>
    <property type="project" value="InterPro"/>
</dbReference>
<proteinExistence type="predicted"/>
<organism evidence="2 3">
    <name type="scientific">Vitis vinifera</name>
    <name type="common">Grape</name>
    <dbReference type="NCBI Taxonomy" id="29760"/>
    <lineage>
        <taxon>Eukaryota</taxon>
        <taxon>Viridiplantae</taxon>
        <taxon>Streptophyta</taxon>
        <taxon>Embryophyta</taxon>
        <taxon>Tracheophyta</taxon>
        <taxon>Spermatophyta</taxon>
        <taxon>Magnoliopsida</taxon>
        <taxon>eudicotyledons</taxon>
        <taxon>Gunneridae</taxon>
        <taxon>Pentapetalae</taxon>
        <taxon>rosids</taxon>
        <taxon>Vitales</taxon>
        <taxon>Vitaceae</taxon>
        <taxon>Viteae</taxon>
        <taxon>Vitis</taxon>
    </lineage>
</organism>
<dbReference type="Proteomes" id="UP000288805">
    <property type="component" value="Unassembled WGS sequence"/>
</dbReference>
<feature type="domain" description="Zinc finger PMZ-type" evidence="1">
    <location>
        <begin position="152"/>
        <end position="179"/>
    </location>
</feature>
<protein>
    <recommendedName>
        <fullName evidence="1">Zinc finger PMZ-type domain-containing protein</fullName>
    </recommendedName>
</protein>
<dbReference type="EMBL" id="QGNW01000371">
    <property type="protein sequence ID" value="RVW74381.1"/>
    <property type="molecule type" value="Genomic_DNA"/>
</dbReference>
<comment type="caution">
    <text evidence="2">The sequence shown here is derived from an EMBL/GenBank/DDBJ whole genome shotgun (WGS) entry which is preliminary data.</text>
</comment>
<evidence type="ECO:0000313" key="2">
    <source>
        <dbReference type="EMBL" id="RVW74381.1"/>
    </source>
</evidence>
<accession>A0A438GQ97</accession>
<dbReference type="PANTHER" id="PTHR31973">
    <property type="entry name" value="POLYPROTEIN, PUTATIVE-RELATED"/>
    <property type="match status" value="1"/>
</dbReference>
<name>A0A438GQ97_VITVI</name>
<gene>
    <name evidence="2" type="ORF">CK203_056817</name>
</gene>
<dbReference type="SMART" id="SM00575">
    <property type="entry name" value="ZnF_PMZ"/>
    <property type="match status" value="1"/>
</dbReference>
<sequence length="280" mass="32344">MVRVFGDWDESYQALLKWMNVLQLTNLGTKIVWKTIPLGGISGNVQFMRVFWAFGASVEGFKHCRPIIQIDAFYRCVSYFETRRAEIRARMTVGDVYTAYAIEKFIKAKAKASGHTVTIFHRIHETFEVITTFHGFHMDKGSNKQVVKLNEGICSCNKWQSLSIPYSHVLAVSAHMRIDNWQLVEKYYRLDTYASCYALEFNLIPHESYWSYPDFPILHPDPTSMRDKGRPRSSRIRNEMDLKEPSVRIRCGLCKIAGHNRRNCPTKDGGQSSNPLPHDN</sequence>
<evidence type="ECO:0000313" key="3">
    <source>
        <dbReference type="Proteomes" id="UP000288805"/>
    </source>
</evidence>